<evidence type="ECO:0000313" key="11">
    <source>
        <dbReference type="EMBL" id="KAJ3179309.1"/>
    </source>
</evidence>
<dbReference type="EMBL" id="JADGJQ010000021">
    <property type="protein sequence ID" value="KAJ3179309.1"/>
    <property type="molecule type" value="Genomic_DNA"/>
</dbReference>
<dbReference type="SUPFAM" id="SSF53187">
    <property type="entry name" value="Zn-dependent exopeptidases"/>
    <property type="match status" value="1"/>
</dbReference>
<dbReference type="FunFam" id="3.40.630.10:FF:000042">
    <property type="entry name" value="Peptide hydrolase"/>
    <property type="match status" value="1"/>
</dbReference>
<dbReference type="GO" id="GO:0008235">
    <property type="term" value="F:metalloexopeptidase activity"/>
    <property type="evidence" value="ECO:0007669"/>
    <property type="project" value="InterPro"/>
</dbReference>
<evidence type="ECO:0000259" key="10">
    <source>
        <dbReference type="Pfam" id="PF04389"/>
    </source>
</evidence>
<dbReference type="Pfam" id="PF04389">
    <property type="entry name" value="Peptidase_M28"/>
    <property type="match status" value="1"/>
</dbReference>
<keyword evidence="5 9" id="KW-0732">Signal</keyword>
<feature type="signal peptide" evidence="9">
    <location>
        <begin position="1"/>
        <end position="20"/>
    </location>
</feature>
<keyword evidence="2" id="KW-0031">Aminopeptidase</keyword>
<name>A0AAD5XRQ2_9FUNG</name>
<evidence type="ECO:0000256" key="7">
    <source>
        <dbReference type="ARBA" id="ARBA00022833"/>
    </source>
</evidence>
<evidence type="ECO:0000256" key="2">
    <source>
        <dbReference type="ARBA" id="ARBA00022438"/>
    </source>
</evidence>
<comment type="caution">
    <text evidence="11">The sequence shown here is derived from an EMBL/GenBank/DDBJ whole genome shotgun (WGS) entry which is preliminary data.</text>
</comment>
<evidence type="ECO:0000256" key="1">
    <source>
        <dbReference type="ARBA" id="ARBA00001947"/>
    </source>
</evidence>
<comment type="cofactor">
    <cofactor evidence="1">
        <name>Zn(2+)</name>
        <dbReference type="ChEBI" id="CHEBI:29105"/>
    </cofactor>
</comment>
<dbReference type="InterPro" id="IPR007484">
    <property type="entry name" value="Peptidase_M28"/>
</dbReference>
<dbReference type="GO" id="GO:0046872">
    <property type="term" value="F:metal ion binding"/>
    <property type="evidence" value="ECO:0007669"/>
    <property type="project" value="UniProtKB-KW"/>
</dbReference>
<feature type="domain" description="Peptidase M28" evidence="10">
    <location>
        <begin position="189"/>
        <end position="396"/>
    </location>
</feature>
<protein>
    <recommendedName>
        <fullName evidence="9">Peptide hydrolase</fullName>
        <ecNumber evidence="9">3.4.-.-</ecNumber>
    </recommendedName>
</protein>
<dbReference type="EC" id="3.4.-.-" evidence="9"/>
<keyword evidence="4 9" id="KW-0479">Metal-binding</keyword>
<evidence type="ECO:0000256" key="6">
    <source>
        <dbReference type="ARBA" id="ARBA00022801"/>
    </source>
</evidence>
<evidence type="ECO:0000256" key="8">
    <source>
        <dbReference type="ARBA" id="ARBA00043962"/>
    </source>
</evidence>
<evidence type="ECO:0000256" key="5">
    <source>
        <dbReference type="ARBA" id="ARBA00022729"/>
    </source>
</evidence>
<dbReference type="GO" id="GO:0004177">
    <property type="term" value="F:aminopeptidase activity"/>
    <property type="evidence" value="ECO:0007669"/>
    <property type="project" value="UniProtKB-KW"/>
</dbReference>
<comment type="similarity">
    <text evidence="8">Belongs to the peptidase M28 family. M28E subfamily.</text>
</comment>
<dbReference type="InterPro" id="IPR045175">
    <property type="entry name" value="M28_fam"/>
</dbReference>
<dbReference type="AlphaFoldDB" id="A0AAD5XRQ2"/>
<organism evidence="11 12">
    <name type="scientific">Geranomyces variabilis</name>
    <dbReference type="NCBI Taxonomy" id="109894"/>
    <lineage>
        <taxon>Eukaryota</taxon>
        <taxon>Fungi</taxon>
        <taxon>Fungi incertae sedis</taxon>
        <taxon>Chytridiomycota</taxon>
        <taxon>Chytridiomycota incertae sedis</taxon>
        <taxon>Chytridiomycetes</taxon>
        <taxon>Spizellomycetales</taxon>
        <taxon>Powellomycetaceae</taxon>
        <taxon>Geranomyces</taxon>
    </lineage>
</organism>
<accession>A0AAD5XRQ2</accession>
<dbReference type="Gene3D" id="3.40.630.10">
    <property type="entry name" value="Zn peptidases"/>
    <property type="match status" value="1"/>
</dbReference>
<evidence type="ECO:0000256" key="4">
    <source>
        <dbReference type="ARBA" id="ARBA00022723"/>
    </source>
</evidence>
<reference evidence="11" key="1">
    <citation type="submission" date="2020-05" db="EMBL/GenBank/DDBJ databases">
        <title>Phylogenomic resolution of chytrid fungi.</title>
        <authorList>
            <person name="Stajich J.E."/>
            <person name="Amses K."/>
            <person name="Simmons R."/>
            <person name="Seto K."/>
            <person name="Myers J."/>
            <person name="Bonds A."/>
            <person name="Quandt C.A."/>
            <person name="Barry K."/>
            <person name="Liu P."/>
            <person name="Grigoriev I."/>
            <person name="Longcore J.E."/>
            <person name="James T.Y."/>
        </authorList>
    </citation>
    <scope>NUCLEOTIDE SEQUENCE</scope>
    <source>
        <strain evidence="11">JEL0379</strain>
    </source>
</reference>
<sequence>MRVSSVLVSAALVCAAAVHAAPLGDRHRLVLLSHQQVSLSDGVPSTTDAADDKDHRLISLGSDQREWMTEEQIFDLIRAGTRFIDVTDNDIDFSAQHATPQTLATALPAKPTQQSVIKPLLKEISEKKMEKWLTTLSNFRTRYFRTSTGKAAAEHILDQVQALAGDANSKHGMNVTVRPFAHSWGQSSVIARIEPSASAGVGQNPDIVIVGAHLDSVNQWNPYFGRSPGADDDGSGSTTIFEAYRVILASGFAPSRPLEFHWYSAEEGGLLGSQKVVAAYKAANVPVLGMLQVDMTGYTPPNKQEILGIATDYVNPALSGFLQGVASAYCGIPWKDVKCGYGCSDHASWTGAGFPSAFTFEAAFDDHSPWIHTAEDSVDHINFKHAAEFTKLAISFAVELSSAE</sequence>
<feature type="chain" id="PRO_5041767769" description="Peptide hydrolase" evidence="9">
    <location>
        <begin position="21"/>
        <end position="404"/>
    </location>
</feature>
<dbReference type="CDD" id="cd03879">
    <property type="entry name" value="M28_AAP"/>
    <property type="match status" value="1"/>
</dbReference>
<dbReference type="Proteomes" id="UP001212152">
    <property type="component" value="Unassembled WGS sequence"/>
</dbReference>
<keyword evidence="3 9" id="KW-0645">Protease</keyword>
<gene>
    <name evidence="11" type="ORF">HDU87_002918</name>
</gene>
<evidence type="ECO:0000256" key="3">
    <source>
        <dbReference type="ARBA" id="ARBA00022670"/>
    </source>
</evidence>
<keyword evidence="7 9" id="KW-0862">Zinc</keyword>
<dbReference type="PANTHER" id="PTHR12147:SF56">
    <property type="entry name" value="AMINOPEPTIDASE YDR415C-RELATED"/>
    <property type="match status" value="1"/>
</dbReference>
<proteinExistence type="inferred from homology"/>
<keyword evidence="12" id="KW-1185">Reference proteome</keyword>
<dbReference type="GO" id="GO:0006508">
    <property type="term" value="P:proteolysis"/>
    <property type="evidence" value="ECO:0007669"/>
    <property type="project" value="UniProtKB-KW"/>
</dbReference>
<keyword evidence="6 9" id="KW-0378">Hydrolase</keyword>
<evidence type="ECO:0000256" key="9">
    <source>
        <dbReference type="RuleBase" id="RU361240"/>
    </source>
</evidence>
<dbReference type="PANTHER" id="PTHR12147">
    <property type="entry name" value="METALLOPEPTIDASE M28 FAMILY MEMBER"/>
    <property type="match status" value="1"/>
</dbReference>
<evidence type="ECO:0000313" key="12">
    <source>
        <dbReference type="Proteomes" id="UP001212152"/>
    </source>
</evidence>